<dbReference type="GO" id="GO:0061542">
    <property type="term" value="F:3-demethylubiquinol 3-O-methyltransferase activity"/>
    <property type="evidence" value="ECO:0007669"/>
    <property type="project" value="UniProtKB-UniRule"/>
</dbReference>
<dbReference type="PATRIC" id="fig|38307.3.peg.500"/>
<reference evidence="6 7" key="1">
    <citation type="submission" date="2016-03" db="EMBL/GenBank/DDBJ databases">
        <title>Draft genome sequence of Gluconobacter cerinus strain CECT 9110.</title>
        <authorList>
            <person name="Sainz F."/>
            <person name="Mas A."/>
            <person name="Torija M.J."/>
        </authorList>
    </citation>
    <scope>NUCLEOTIDE SEQUENCE [LARGE SCALE GENOMIC DNA]</scope>
    <source>
        <strain evidence="6 7">CECT 9110</strain>
    </source>
</reference>
<dbReference type="GO" id="GO:0010420">
    <property type="term" value="F:polyprenyldihydroxybenzoate methyltransferase activity"/>
    <property type="evidence" value="ECO:0007669"/>
    <property type="project" value="InterPro"/>
</dbReference>
<dbReference type="EMBL" id="LUTU01000004">
    <property type="protein sequence ID" value="OAJ68917.1"/>
    <property type="molecule type" value="Genomic_DNA"/>
</dbReference>
<dbReference type="GO" id="GO:0102208">
    <property type="term" value="F:2-polyprenyl-6-hydroxyphenol methylase activity"/>
    <property type="evidence" value="ECO:0007669"/>
    <property type="project" value="UniProtKB-EC"/>
</dbReference>
<feature type="binding site" evidence="5">
    <location>
        <position position="94"/>
    </location>
    <ligand>
        <name>S-adenosyl-L-methionine</name>
        <dbReference type="ChEBI" id="CHEBI:59789"/>
    </ligand>
</feature>
<dbReference type="Pfam" id="PF13489">
    <property type="entry name" value="Methyltransf_23"/>
    <property type="match status" value="1"/>
</dbReference>
<dbReference type="NCBIfam" id="TIGR01983">
    <property type="entry name" value="UbiG"/>
    <property type="match status" value="1"/>
</dbReference>
<evidence type="ECO:0000256" key="4">
    <source>
        <dbReference type="ARBA" id="ARBA00022691"/>
    </source>
</evidence>
<gene>
    <name evidence="5" type="primary">ubiG</name>
    <name evidence="6" type="ORF">A0123_00485</name>
</gene>
<keyword evidence="4 5" id="KW-0949">S-adenosyl-L-methionine</keyword>
<evidence type="ECO:0000313" key="6">
    <source>
        <dbReference type="EMBL" id="OAJ68917.1"/>
    </source>
</evidence>
<evidence type="ECO:0000256" key="1">
    <source>
        <dbReference type="ARBA" id="ARBA00022603"/>
    </source>
</evidence>
<dbReference type="HAMAP" id="MF_00472">
    <property type="entry name" value="UbiG"/>
    <property type="match status" value="1"/>
</dbReference>
<proteinExistence type="inferred from homology"/>
<dbReference type="PANTHER" id="PTHR43464:SF19">
    <property type="entry name" value="UBIQUINONE BIOSYNTHESIS O-METHYLTRANSFERASE, MITOCHONDRIAL"/>
    <property type="match status" value="1"/>
</dbReference>
<keyword evidence="2 5" id="KW-0808">Transferase</keyword>
<dbReference type="InterPro" id="IPR029063">
    <property type="entry name" value="SAM-dependent_MTases_sf"/>
</dbReference>
<dbReference type="Proteomes" id="UP000077786">
    <property type="component" value="Unassembled WGS sequence"/>
</dbReference>
<accession>A0A1B6VPL6</accession>
<comment type="function">
    <text evidence="5">O-methyltransferase that catalyzes the 2 O-methylation steps in the ubiquinone biosynthetic pathway.</text>
</comment>
<dbReference type="UniPathway" id="UPA00232"/>
<comment type="caution">
    <text evidence="6">The sequence shown here is derived from an EMBL/GenBank/DDBJ whole genome shotgun (WGS) entry which is preliminary data.</text>
</comment>
<feature type="binding site" evidence="5">
    <location>
        <position position="48"/>
    </location>
    <ligand>
        <name>S-adenosyl-L-methionine</name>
        <dbReference type="ChEBI" id="CHEBI:59789"/>
    </ligand>
</feature>
<dbReference type="AlphaFoldDB" id="A0A1B6VPL6"/>
<comment type="similarity">
    <text evidence="5">Belongs to the methyltransferase superfamily. UbiG/COQ3 family.</text>
</comment>
<sequence>MASETVSGSTLHRSSVSDSEIAHFSALAKDWWNPRGPMAPLHAMNPLRTDWVASRTTSLKPSEGKSLSLLDIGCGAGLASEAFAKLGFETLGLDASPDGIEAARAHQATYPLPPSAAPLTYRNGSAEDLVEEGAEFDVVSALEVIEHVNDPQDFLHMLATLTRPGGMVAVSTMSRTPRSFAMAKLGAEYLLRMLPVGTHDWKKFIKPEELAAMARNAGLRMTDIAGMSYLPPRWRTTRDTGVNYIAMFTKG</sequence>
<evidence type="ECO:0000256" key="5">
    <source>
        <dbReference type="HAMAP-Rule" id="MF_00472"/>
    </source>
</evidence>
<evidence type="ECO:0000313" key="7">
    <source>
        <dbReference type="Proteomes" id="UP000077786"/>
    </source>
</evidence>
<dbReference type="GO" id="GO:0032259">
    <property type="term" value="P:methylation"/>
    <property type="evidence" value="ECO:0007669"/>
    <property type="project" value="UniProtKB-KW"/>
</dbReference>
<dbReference type="Gene3D" id="3.40.50.150">
    <property type="entry name" value="Vaccinia Virus protein VP39"/>
    <property type="match status" value="1"/>
</dbReference>
<name>A0A1B6VPL6_9PROT</name>
<protein>
    <recommendedName>
        <fullName evidence="5">Ubiquinone biosynthesis O-methyltransferase</fullName>
    </recommendedName>
    <alternativeName>
        <fullName evidence="5">2-polyprenyl-6-hydroxyphenol methylase</fullName>
        <ecNumber evidence="5">2.1.1.222</ecNumber>
    </alternativeName>
    <alternativeName>
        <fullName evidence="5">3-demethylubiquinone 3-O-methyltransferase</fullName>
        <ecNumber evidence="5">2.1.1.64</ecNumber>
    </alternativeName>
</protein>
<dbReference type="CDD" id="cd02440">
    <property type="entry name" value="AdoMet_MTases"/>
    <property type="match status" value="1"/>
</dbReference>
<evidence type="ECO:0000256" key="2">
    <source>
        <dbReference type="ARBA" id="ARBA00022679"/>
    </source>
</evidence>
<dbReference type="EC" id="2.1.1.64" evidence="5"/>
<organism evidence="6 7">
    <name type="scientific">Gluconobacter cerinus</name>
    <dbReference type="NCBI Taxonomy" id="38307"/>
    <lineage>
        <taxon>Bacteria</taxon>
        <taxon>Pseudomonadati</taxon>
        <taxon>Pseudomonadota</taxon>
        <taxon>Alphaproteobacteria</taxon>
        <taxon>Acetobacterales</taxon>
        <taxon>Acetobacteraceae</taxon>
        <taxon>Gluconobacter</taxon>
    </lineage>
</organism>
<dbReference type="SUPFAM" id="SSF53335">
    <property type="entry name" value="S-adenosyl-L-methionine-dependent methyltransferases"/>
    <property type="match status" value="1"/>
</dbReference>
<comment type="pathway">
    <text evidence="5">Cofactor biosynthesis; ubiquinone biosynthesis.</text>
</comment>
<dbReference type="EC" id="2.1.1.222" evidence="5"/>
<comment type="catalytic activity">
    <reaction evidence="5">
        <text>a 3-demethylubiquinol + S-adenosyl-L-methionine = a ubiquinol + S-adenosyl-L-homocysteine + H(+)</text>
        <dbReference type="Rhea" id="RHEA:44380"/>
        <dbReference type="Rhea" id="RHEA-COMP:9566"/>
        <dbReference type="Rhea" id="RHEA-COMP:10914"/>
        <dbReference type="ChEBI" id="CHEBI:15378"/>
        <dbReference type="ChEBI" id="CHEBI:17976"/>
        <dbReference type="ChEBI" id="CHEBI:57856"/>
        <dbReference type="ChEBI" id="CHEBI:59789"/>
        <dbReference type="ChEBI" id="CHEBI:84422"/>
        <dbReference type="EC" id="2.1.1.64"/>
    </reaction>
</comment>
<dbReference type="RefSeq" id="WP_064273180.1">
    <property type="nucleotide sequence ID" value="NZ_LUTU01000004.1"/>
</dbReference>
<keyword evidence="1 5" id="KW-0489">Methyltransferase</keyword>
<feature type="binding site" evidence="5">
    <location>
        <position position="73"/>
    </location>
    <ligand>
        <name>S-adenosyl-L-methionine</name>
        <dbReference type="ChEBI" id="CHEBI:59789"/>
    </ligand>
</feature>
<feature type="binding site" evidence="5">
    <location>
        <position position="142"/>
    </location>
    <ligand>
        <name>S-adenosyl-L-methionine</name>
        <dbReference type="ChEBI" id="CHEBI:59789"/>
    </ligand>
</feature>
<keyword evidence="3 5" id="KW-0831">Ubiquinone biosynthesis</keyword>
<dbReference type="PANTHER" id="PTHR43464">
    <property type="entry name" value="METHYLTRANSFERASE"/>
    <property type="match status" value="1"/>
</dbReference>
<dbReference type="InterPro" id="IPR010233">
    <property type="entry name" value="UbiG_MeTrfase"/>
</dbReference>
<comment type="catalytic activity">
    <reaction evidence="5">
        <text>a 3-(all-trans-polyprenyl)benzene-1,2-diol + S-adenosyl-L-methionine = a 2-methoxy-6-(all-trans-polyprenyl)phenol + S-adenosyl-L-homocysteine + H(+)</text>
        <dbReference type="Rhea" id="RHEA:31411"/>
        <dbReference type="Rhea" id="RHEA-COMP:9550"/>
        <dbReference type="Rhea" id="RHEA-COMP:9551"/>
        <dbReference type="ChEBI" id="CHEBI:15378"/>
        <dbReference type="ChEBI" id="CHEBI:57856"/>
        <dbReference type="ChEBI" id="CHEBI:59789"/>
        <dbReference type="ChEBI" id="CHEBI:62729"/>
        <dbReference type="ChEBI" id="CHEBI:62731"/>
        <dbReference type="EC" id="2.1.1.222"/>
    </reaction>
</comment>
<keyword evidence="6" id="KW-0830">Ubiquinone</keyword>
<evidence type="ECO:0000256" key="3">
    <source>
        <dbReference type="ARBA" id="ARBA00022688"/>
    </source>
</evidence>
<dbReference type="OrthoDB" id="9801538at2"/>